<protein>
    <recommendedName>
        <fullName evidence="3 8">Mitochondrial inner membrane protease ATP23</fullName>
        <ecNumber evidence="8">3.4.24.-</ecNumber>
    </recommendedName>
</protein>
<reference evidence="10 11" key="1">
    <citation type="journal article" date="2020" name="Fungal Divers.">
        <title>Resolving the Mortierellaceae phylogeny through synthesis of multi-gene phylogenetics and phylogenomics.</title>
        <authorList>
            <person name="Vandepol N."/>
            <person name="Liber J."/>
            <person name="Desiro A."/>
            <person name="Na H."/>
            <person name="Kennedy M."/>
            <person name="Barry K."/>
            <person name="Grigoriev I.V."/>
            <person name="Miller A.N."/>
            <person name="O'Donnell K."/>
            <person name="Stajich J.E."/>
            <person name="Bonito G."/>
        </authorList>
    </citation>
    <scope>NUCLEOTIDE SEQUENCE [LARGE SCALE GENOMIC DNA]</scope>
    <source>
        <strain evidence="10 11">AD045</strain>
    </source>
</reference>
<keyword evidence="8" id="KW-0472">Membrane</keyword>
<comment type="subcellular location">
    <subcellularLocation>
        <location evidence="1 8">Mitochondrion inner membrane</location>
        <topology evidence="1 8">Peripheral membrane protein</topology>
        <orientation evidence="1 8">Intermembrane side</orientation>
    </subcellularLocation>
</comment>
<sequence>MASTTQTQEAPLQPSTASQPPKPTESSPTAAAPPQAGGGNASEKEPKEQKAFERWTRTLSLITGVGLSQEEFQAEIDKIDRKKCELRKEQLIKTSPGVRFMMNNLVKSGCPLTKNMVECGPCDNTKAGGFSKDHGILLCQNGFFSKKHQEHTMIHEMIHMYDHCVFNVDWDNLRHHACSEIRAAALGGDCNWSREVRRGFYTFTKQHQECVKRRATLSVQGNPKCPSRDAAEKAVNAVFESCYNDTRPFDEFY</sequence>
<gene>
    <name evidence="10" type="primary">ATP23</name>
    <name evidence="10" type="ORF">BGZ96_005124</name>
</gene>
<keyword evidence="5 8" id="KW-0479">Metal-binding</keyword>
<feature type="region of interest" description="Disordered" evidence="9">
    <location>
        <begin position="1"/>
        <end position="51"/>
    </location>
</feature>
<evidence type="ECO:0000256" key="4">
    <source>
        <dbReference type="ARBA" id="ARBA00022670"/>
    </source>
</evidence>
<evidence type="ECO:0000256" key="1">
    <source>
        <dbReference type="ARBA" id="ARBA00004137"/>
    </source>
</evidence>
<accession>A0ABQ7K5G1</accession>
<organism evidence="10 11">
    <name type="scientific">Linnemannia gamsii</name>
    <dbReference type="NCBI Taxonomy" id="64522"/>
    <lineage>
        <taxon>Eukaryota</taxon>
        <taxon>Fungi</taxon>
        <taxon>Fungi incertae sedis</taxon>
        <taxon>Mucoromycota</taxon>
        <taxon>Mortierellomycotina</taxon>
        <taxon>Mortierellomycetes</taxon>
        <taxon>Mortierellales</taxon>
        <taxon>Mortierellaceae</taxon>
        <taxon>Linnemannia</taxon>
    </lineage>
</organism>
<proteinExistence type="inferred from homology"/>
<feature type="compositionally biased region" description="Polar residues" evidence="9">
    <location>
        <begin position="1"/>
        <end position="19"/>
    </location>
</feature>
<evidence type="ECO:0000313" key="11">
    <source>
        <dbReference type="Proteomes" id="UP001194696"/>
    </source>
</evidence>
<evidence type="ECO:0000313" key="10">
    <source>
        <dbReference type="EMBL" id="KAG0291486.1"/>
    </source>
</evidence>
<comment type="function">
    <text evidence="8">Has a dual role in the assembly of mitochondrial ATPase.</text>
</comment>
<keyword evidence="11" id="KW-1185">Reference proteome</keyword>
<keyword evidence="4 8" id="KW-0645">Protease</keyword>
<keyword evidence="7 8" id="KW-0482">Metalloprotease</keyword>
<evidence type="ECO:0000256" key="5">
    <source>
        <dbReference type="ARBA" id="ARBA00022723"/>
    </source>
</evidence>
<dbReference type="EC" id="3.4.24.-" evidence="8"/>
<dbReference type="EMBL" id="JAAAIM010000239">
    <property type="protein sequence ID" value="KAG0291486.1"/>
    <property type="molecule type" value="Genomic_DNA"/>
</dbReference>
<dbReference type="Pfam" id="PF09768">
    <property type="entry name" value="Peptidase_M76"/>
    <property type="match status" value="1"/>
</dbReference>
<dbReference type="GO" id="GO:0008233">
    <property type="term" value="F:peptidase activity"/>
    <property type="evidence" value="ECO:0007669"/>
    <property type="project" value="UniProtKB-KW"/>
</dbReference>
<dbReference type="Proteomes" id="UP001194696">
    <property type="component" value="Unassembled WGS sequence"/>
</dbReference>
<comment type="similarity">
    <text evidence="2 8">Belongs to the peptidase M76 family.</text>
</comment>
<evidence type="ECO:0000256" key="8">
    <source>
        <dbReference type="RuleBase" id="RU364057"/>
    </source>
</evidence>
<comment type="caution">
    <text evidence="10">The sequence shown here is derived from an EMBL/GenBank/DDBJ whole genome shotgun (WGS) entry which is preliminary data.</text>
</comment>
<dbReference type="PANTHER" id="PTHR21711">
    <property type="entry name" value="MITOCHONDRIAL INNER MEMBRANE PROTEASE"/>
    <property type="match status" value="1"/>
</dbReference>
<evidence type="ECO:0000256" key="6">
    <source>
        <dbReference type="ARBA" id="ARBA00022801"/>
    </source>
</evidence>
<evidence type="ECO:0000256" key="3">
    <source>
        <dbReference type="ARBA" id="ARBA00014615"/>
    </source>
</evidence>
<dbReference type="GO" id="GO:0006508">
    <property type="term" value="P:proteolysis"/>
    <property type="evidence" value="ECO:0007669"/>
    <property type="project" value="UniProtKB-KW"/>
</dbReference>
<evidence type="ECO:0000256" key="9">
    <source>
        <dbReference type="SAM" id="MobiDB-lite"/>
    </source>
</evidence>
<feature type="compositionally biased region" description="Basic and acidic residues" evidence="9">
    <location>
        <begin position="42"/>
        <end position="51"/>
    </location>
</feature>
<keyword evidence="6 8" id="KW-0378">Hydrolase</keyword>
<evidence type="ECO:0000256" key="2">
    <source>
        <dbReference type="ARBA" id="ARBA00009915"/>
    </source>
</evidence>
<name>A0ABQ7K5G1_9FUNG</name>
<dbReference type="PANTHER" id="PTHR21711:SF0">
    <property type="entry name" value="MITOCHONDRIAL INNER MEMBRANE PROTEASE ATP23 HOMOLOG"/>
    <property type="match status" value="1"/>
</dbReference>
<evidence type="ECO:0000256" key="7">
    <source>
        <dbReference type="ARBA" id="ARBA00023049"/>
    </source>
</evidence>
<keyword evidence="8" id="KW-0999">Mitochondrion inner membrane</keyword>
<keyword evidence="8" id="KW-0496">Mitochondrion</keyword>
<dbReference type="InterPro" id="IPR019165">
    <property type="entry name" value="Peptidase_M76_ATP23"/>
</dbReference>
<feature type="compositionally biased region" description="Low complexity" evidence="9">
    <location>
        <begin position="24"/>
        <end position="35"/>
    </location>
</feature>